<name>A0ABW0I4L5_9BACL</name>
<keyword evidence="1" id="KW-0560">Oxidoreductase</keyword>
<dbReference type="EMBL" id="JBHSMI010000067">
    <property type="protein sequence ID" value="MFC5407341.1"/>
    <property type="molecule type" value="Genomic_DNA"/>
</dbReference>
<sequence length="257" mass="29271">MLAHTAIHEARQEYRQAGFTVLSGLFDHDEIRLMKKRVDQAWMNELACKRIVQNQANPVTSLFQPIRMDFQFSVTKDLVLQPKLFEALEKLFESKVLIVGSTCFFKAPGEKKLPLHQDQYDIGAYPEASFAAWISLDDADPENGGLIMAPETHREGLLRPSVYSNRPNVVGMTFPLPENKSLVDIVTAPGDVVVFDGLLLHGSHSNISPNRFRRSIVIQCARESIESIFVNHDNLFSRNGRRTVRKMNKRHSLYRHV</sequence>
<keyword evidence="1" id="KW-0223">Dioxygenase</keyword>
<dbReference type="SUPFAM" id="SSF51197">
    <property type="entry name" value="Clavaminate synthase-like"/>
    <property type="match status" value="1"/>
</dbReference>
<gene>
    <name evidence="1" type="ORF">ACFPOF_31815</name>
</gene>
<protein>
    <submittedName>
        <fullName evidence="1">Phytanoyl-CoA dioxygenase family protein</fullName>
    </submittedName>
</protein>
<dbReference type="Pfam" id="PF05721">
    <property type="entry name" value="PhyH"/>
    <property type="match status" value="1"/>
</dbReference>
<dbReference type="GO" id="GO:0051213">
    <property type="term" value="F:dioxygenase activity"/>
    <property type="evidence" value="ECO:0007669"/>
    <property type="project" value="UniProtKB-KW"/>
</dbReference>
<dbReference type="RefSeq" id="WP_378139920.1">
    <property type="nucleotide sequence ID" value="NZ_JBHSMI010000067.1"/>
</dbReference>
<dbReference type="PANTHER" id="PTHR20883:SF48">
    <property type="entry name" value="ECTOINE DIOXYGENASE"/>
    <property type="match status" value="1"/>
</dbReference>
<reference evidence="2" key="1">
    <citation type="journal article" date="2019" name="Int. J. Syst. Evol. Microbiol.">
        <title>The Global Catalogue of Microorganisms (GCM) 10K type strain sequencing project: providing services to taxonomists for standard genome sequencing and annotation.</title>
        <authorList>
            <consortium name="The Broad Institute Genomics Platform"/>
            <consortium name="The Broad Institute Genome Sequencing Center for Infectious Disease"/>
            <person name="Wu L."/>
            <person name="Ma J."/>
        </authorList>
    </citation>
    <scope>NUCLEOTIDE SEQUENCE [LARGE SCALE GENOMIC DNA]</scope>
    <source>
        <strain evidence="2">CGMCC 1.18575</strain>
    </source>
</reference>
<dbReference type="Gene3D" id="2.60.120.620">
    <property type="entry name" value="q2cbj1_9rhob like domain"/>
    <property type="match status" value="1"/>
</dbReference>
<dbReference type="InterPro" id="IPR008775">
    <property type="entry name" value="Phytyl_CoA_dOase-like"/>
</dbReference>
<comment type="caution">
    <text evidence="1">The sequence shown here is derived from an EMBL/GenBank/DDBJ whole genome shotgun (WGS) entry which is preliminary data.</text>
</comment>
<evidence type="ECO:0000313" key="2">
    <source>
        <dbReference type="Proteomes" id="UP001596113"/>
    </source>
</evidence>
<keyword evidence="2" id="KW-1185">Reference proteome</keyword>
<proteinExistence type="predicted"/>
<dbReference type="PANTHER" id="PTHR20883">
    <property type="entry name" value="PHYTANOYL-COA DIOXYGENASE DOMAIN CONTAINING 1"/>
    <property type="match status" value="1"/>
</dbReference>
<accession>A0ABW0I4L5</accession>
<evidence type="ECO:0000313" key="1">
    <source>
        <dbReference type="EMBL" id="MFC5407341.1"/>
    </source>
</evidence>
<dbReference type="Proteomes" id="UP001596113">
    <property type="component" value="Unassembled WGS sequence"/>
</dbReference>
<organism evidence="1 2">
    <name type="scientific">Cohnella soli</name>
    <dbReference type="NCBI Taxonomy" id="425005"/>
    <lineage>
        <taxon>Bacteria</taxon>
        <taxon>Bacillati</taxon>
        <taxon>Bacillota</taxon>
        <taxon>Bacilli</taxon>
        <taxon>Bacillales</taxon>
        <taxon>Paenibacillaceae</taxon>
        <taxon>Cohnella</taxon>
    </lineage>
</organism>